<reference evidence="2" key="3">
    <citation type="submission" date="2010-09" db="EMBL/GenBank/DDBJ databases">
        <title>Annotation of Gaeumannomyces graminis var. tritici R3-111a-1.</title>
        <authorList>
            <consortium name="The Broad Institute Genome Sequencing Platform"/>
            <person name="Ma L.-J."/>
            <person name="Dead R."/>
            <person name="Young S.K."/>
            <person name="Zeng Q."/>
            <person name="Gargeya S."/>
            <person name="Fitzgerald M."/>
            <person name="Haas B."/>
            <person name="Abouelleil A."/>
            <person name="Alvarado L."/>
            <person name="Arachchi H.M."/>
            <person name="Berlin A."/>
            <person name="Brown A."/>
            <person name="Chapman S.B."/>
            <person name="Chen Z."/>
            <person name="Dunbar C."/>
            <person name="Freedman E."/>
            <person name="Gearin G."/>
            <person name="Gellesch M."/>
            <person name="Goldberg J."/>
            <person name="Griggs A."/>
            <person name="Gujja S."/>
            <person name="Heiman D."/>
            <person name="Howarth C."/>
            <person name="Larson L."/>
            <person name="Lui A."/>
            <person name="MacDonald P.J.P."/>
            <person name="Mehta T."/>
            <person name="Montmayeur A."/>
            <person name="Murphy C."/>
            <person name="Neiman D."/>
            <person name="Pearson M."/>
            <person name="Priest M."/>
            <person name="Roberts A."/>
            <person name="Saif S."/>
            <person name="Shea T."/>
            <person name="Shenoy N."/>
            <person name="Sisk P."/>
            <person name="Stolte C."/>
            <person name="Sykes S."/>
            <person name="Yandava C."/>
            <person name="Wortman J."/>
            <person name="Nusbaum C."/>
            <person name="Birren B."/>
        </authorList>
    </citation>
    <scope>NUCLEOTIDE SEQUENCE</scope>
    <source>
        <strain evidence="2">R3-111a-1</strain>
    </source>
</reference>
<dbReference type="VEuPathDB" id="FungiDB:GGTG_08987"/>
<dbReference type="Proteomes" id="UP000006039">
    <property type="component" value="Unassembled WGS sequence"/>
</dbReference>
<dbReference type="EnsemblFungi" id="EJT72119">
    <property type="protein sequence ID" value="EJT72119"/>
    <property type="gene ID" value="GGTG_08987"/>
</dbReference>
<reference evidence="4" key="1">
    <citation type="submission" date="2010-07" db="EMBL/GenBank/DDBJ databases">
        <title>The genome sequence of Gaeumannomyces graminis var. tritici strain R3-111a-1.</title>
        <authorList>
            <consortium name="The Broad Institute Genome Sequencing Platform"/>
            <person name="Ma L.-J."/>
            <person name="Dead R."/>
            <person name="Young S."/>
            <person name="Zeng Q."/>
            <person name="Koehrsen M."/>
            <person name="Alvarado L."/>
            <person name="Berlin A."/>
            <person name="Chapman S.B."/>
            <person name="Chen Z."/>
            <person name="Freedman E."/>
            <person name="Gellesch M."/>
            <person name="Goldberg J."/>
            <person name="Griggs A."/>
            <person name="Gujja S."/>
            <person name="Heilman E.R."/>
            <person name="Heiman D."/>
            <person name="Hepburn T."/>
            <person name="Howarth C."/>
            <person name="Jen D."/>
            <person name="Larson L."/>
            <person name="Mehta T."/>
            <person name="Neiman D."/>
            <person name="Pearson M."/>
            <person name="Roberts A."/>
            <person name="Saif S."/>
            <person name="Shea T."/>
            <person name="Shenoy N."/>
            <person name="Sisk P."/>
            <person name="Stolte C."/>
            <person name="Sykes S."/>
            <person name="Walk T."/>
            <person name="White J."/>
            <person name="Yandava C."/>
            <person name="Haas B."/>
            <person name="Nusbaum C."/>
            <person name="Birren B."/>
        </authorList>
    </citation>
    <scope>NUCLEOTIDE SEQUENCE [LARGE SCALE GENOMIC DNA]</scope>
    <source>
        <strain evidence="4">R3-111a-1</strain>
    </source>
</reference>
<reference evidence="3" key="4">
    <citation type="journal article" date="2015" name="G3 (Bethesda)">
        <title>Genome sequences of three phytopathogenic species of the Magnaporthaceae family of fungi.</title>
        <authorList>
            <person name="Okagaki L.H."/>
            <person name="Nunes C.C."/>
            <person name="Sailsbery J."/>
            <person name="Clay B."/>
            <person name="Brown D."/>
            <person name="John T."/>
            <person name="Oh Y."/>
            <person name="Young N."/>
            <person name="Fitzgerald M."/>
            <person name="Haas B.J."/>
            <person name="Zeng Q."/>
            <person name="Young S."/>
            <person name="Adiconis X."/>
            <person name="Fan L."/>
            <person name="Levin J.Z."/>
            <person name="Mitchell T.K."/>
            <person name="Okubara P.A."/>
            <person name="Farman M.L."/>
            <person name="Kohn L.M."/>
            <person name="Birren B."/>
            <person name="Ma L.-J."/>
            <person name="Dean R.A."/>
        </authorList>
    </citation>
    <scope>NUCLEOTIDE SEQUENCE</scope>
    <source>
        <strain evidence="3">R3-111a-1</strain>
    </source>
</reference>
<accession>J3P646</accession>
<sequence>MAPPQVKLRAQTSVKARRGFLELTASGGTMGAPTEAREPTVSMNDRSETSNKKRVVPPPFVGS</sequence>
<dbReference type="RefSeq" id="XP_009225093.1">
    <property type="nucleotide sequence ID" value="XM_009226829.1"/>
</dbReference>
<name>J3P646_GAET3</name>
<organism evidence="2">
    <name type="scientific">Gaeumannomyces tritici (strain R3-111a-1)</name>
    <name type="common">Wheat and barley take-all root rot fungus</name>
    <name type="synonym">Gaeumannomyces graminis var. tritici</name>
    <dbReference type="NCBI Taxonomy" id="644352"/>
    <lineage>
        <taxon>Eukaryota</taxon>
        <taxon>Fungi</taxon>
        <taxon>Dikarya</taxon>
        <taxon>Ascomycota</taxon>
        <taxon>Pezizomycotina</taxon>
        <taxon>Sordariomycetes</taxon>
        <taxon>Sordariomycetidae</taxon>
        <taxon>Magnaporthales</taxon>
        <taxon>Magnaporthaceae</taxon>
        <taxon>Gaeumannomyces</taxon>
    </lineage>
</organism>
<evidence type="ECO:0000256" key="1">
    <source>
        <dbReference type="SAM" id="MobiDB-lite"/>
    </source>
</evidence>
<dbReference type="HOGENOM" id="CLU_2885917_0_0_1"/>
<evidence type="ECO:0000313" key="3">
    <source>
        <dbReference type="EnsemblFungi" id="EJT72119"/>
    </source>
</evidence>
<reference evidence="2" key="2">
    <citation type="submission" date="2010-07" db="EMBL/GenBank/DDBJ databases">
        <authorList>
            <consortium name="The Broad Institute Genome Sequencing Platform"/>
            <consortium name="Broad Institute Genome Sequencing Center for Infectious Disease"/>
            <person name="Ma L.-J."/>
            <person name="Dead R."/>
            <person name="Young S."/>
            <person name="Zeng Q."/>
            <person name="Koehrsen M."/>
            <person name="Alvarado L."/>
            <person name="Berlin A."/>
            <person name="Chapman S.B."/>
            <person name="Chen Z."/>
            <person name="Freedman E."/>
            <person name="Gellesch M."/>
            <person name="Goldberg J."/>
            <person name="Griggs A."/>
            <person name="Gujja S."/>
            <person name="Heilman E.R."/>
            <person name="Heiman D."/>
            <person name="Hepburn T."/>
            <person name="Howarth C."/>
            <person name="Jen D."/>
            <person name="Larson L."/>
            <person name="Mehta T."/>
            <person name="Neiman D."/>
            <person name="Pearson M."/>
            <person name="Roberts A."/>
            <person name="Saif S."/>
            <person name="Shea T."/>
            <person name="Shenoy N."/>
            <person name="Sisk P."/>
            <person name="Stolte C."/>
            <person name="Sykes S."/>
            <person name="Walk T."/>
            <person name="White J."/>
            <person name="Yandava C."/>
            <person name="Haas B."/>
            <person name="Nusbaum C."/>
            <person name="Birren B."/>
        </authorList>
    </citation>
    <scope>NUCLEOTIDE SEQUENCE</scope>
    <source>
        <strain evidence="2">R3-111a-1</strain>
    </source>
</reference>
<proteinExistence type="predicted"/>
<keyword evidence="4" id="KW-1185">Reference proteome</keyword>
<dbReference type="AlphaFoldDB" id="J3P646"/>
<dbReference type="GeneID" id="20349445"/>
<evidence type="ECO:0000313" key="2">
    <source>
        <dbReference type="EMBL" id="EJT72119.1"/>
    </source>
</evidence>
<protein>
    <submittedName>
        <fullName evidence="2 3">Uncharacterized protein</fullName>
    </submittedName>
</protein>
<evidence type="ECO:0000313" key="4">
    <source>
        <dbReference type="Proteomes" id="UP000006039"/>
    </source>
</evidence>
<dbReference type="EMBL" id="GL385399">
    <property type="protein sequence ID" value="EJT72119.1"/>
    <property type="molecule type" value="Genomic_DNA"/>
</dbReference>
<gene>
    <name evidence="3" type="primary">20349445</name>
    <name evidence="2" type="ORF">GGTG_08987</name>
</gene>
<reference evidence="3" key="5">
    <citation type="submission" date="2018-04" db="UniProtKB">
        <authorList>
            <consortium name="EnsemblFungi"/>
        </authorList>
    </citation>
    <scope>IDENTIFICATION</scope>
    <source>
        <strain evidence="3">R3-111a-1</strain>
    </source>
</reference>
<feature type="region of interest" description="Disordered" evidence="1">
    <location>
        <begin position="22"/>
        <end position="63"/>
    </location>
</feature>